<gene>
    <name evidence="1" type="ORF">METZ01_LOCUS129068</name>
</gene>
<accession>A0A381YGT9</accession>
<organism evidence="1">
    <name type="scientific">marine metagenome</name>
    <dbReference type="NCBI Taxonomy" id="408172"/>
    <lineage>
        <taxon>unclassified sequences</taxon>
        <taxon>metagenomes</taxon>
        <taxon>ecological metagenomes</taxon>
    </lineage>
</organism>
<reference evidence="1" key="1">
    <citation type="submission" date="2018-05" db="EMBL/GenBank/DDBJ databases">
        <authorList>
            <person name="Lanie J.A."/>
            <person name="Ng W.-L."/>
            <person name="Kazmierczak K.M."/>
            <person name="Andrzejewski T.M."/>
            <person name="Davidsen T.M."/>
            <person name="Wayne K.J."/>
            <person name="Tettelin H."/>
            <person name="Glass J.I."/>
            <person name="Rusch D."/>
            <person name="Podicherti R."/>
            <person name="Tsui H.-C.T."/>
            <person name="Winkler M.E."/>
        </authorList>
    </citation>
    <scope>NUCLEOTIDE SEQUENCE</scope>
</reference>
<proteinExistence type="predicted"/>
<evidence type="ECO:0000313" key="1">
    <source>
        <dbReference type="EMBL" id="SVA76214.1"/>
    </source>
</evidence>
<evidence type="ECO:0008006" key="2">
    <source>
        <dbReference type="Google" id="ProtNLM"/>
    </source>
</evidence>
<dbReference type="EMBL" id="UINC01018197">
    <property type="protein sequence ID" value="SVA76214.1"/>
    <property type="molecule type" value="Genomic_DNA"/>
</dbReference>
<dbReference type="AlphaFoldDB" id="A0A381YGT9"/>
<name>A0A381YGT9_9ZZZZ</name>
<protein>
    <recommendedName>
        <fullName evidence="2">Outer membrane protein beta-barrel domain-containing protein</fullName>
    </recommendedName>
</protein>
<sequence>MIPITLMGLFLLGCTAGNSGRVLVDKRCGVDSFWSNIYFRCLKVKGEVIKREYNIVSKKDKKCGIACQSRKDQIERGRRSALKHGKRIDDHWHDRNSGSLRLRHMNGTTTFDNAKAVNNAIAIILNGWGLGLTNEQTQETYPDSTLVEMNNQYLDFSYTFNLSKTTGDSLTLTLGAGIPSGEMKVTTITNTEYRSSTASGGGYFAVLGIELWIFELLAGYRISSVEFSEFESSSSTPLDETYKVSGRHSMIGLGLKF</sequence>